<dbReference type="GO" id="GO:0008239">
    <property type="term" value="F:dipeptidyl-peptidase activity"/>
    <property type="evidence" value="ECO:0007669"/>
    <property type="project" value="TreeGrafter"/>
</dbReference>
<dbReference type="GO" id="GO:0070008">
    <property type="term" value="F:serine-type exopeptidase activity"/>
    <property type="evidence" value="ECO:0007669"/>
    <property type="project" value="InterPro"/>
</dbReference>
<accession>A0AAD2FAI0</accession>
<feature type="signal peptide" evidence="6">
    <location>
        <begin position="1"/>
        <end position="19"/>
    </location>
</feature>
<dbReference type="EMBL" id="CAKOGP040000001">
    <property type="protein sequence ID" value="CAJ1892736.1"/>
    <property type="molecule type" value="Genomic_DNA"/>
</dbReference>
<organism evidence="7 8">
    <name type="scientific">Cylindrotheca closterium</name>
    <dbReference type="NCBI Taxonomy" id="2856"/>
    <lineage>
        <taxon>Eukaryota</taxon>
        <taxon>Sar</taxon>
        <taxon>Stramenopiles</taxon>
        <taxon>Ochrophyta</taxon>
        <taxon>Bacillariophyta</taxon>
        <taxon>Bacillariophyceae</taxon>
        <taxon>Bacillariophycidae</taxon>
        <taxon>Bacillariales</taxon>
        <taxon>Bacillariaceae</taxon>
        <taxon>Cylindrotheca</taxon>
    </lineage>
</organism>
<keyword evidence="4" id="KW-0378">Hydrolase</keyword>
<dbReference type="Pfam" id="PF05577">
    <property type="entry name" value="Peptidase_S28"/>
    <property type="match status" value="2"/>
</dbReference>
<evidence type="ECO:0000313" key="7">
    <source>
        <dbReference type="EMBL" id="CAJ1892736.1"/>
    </source>
</evidence>
<dbReference type="Gene3D" id="3.40.50.1820">
    <property type="entry name" value="alpha/beta hydrolase"/>
    <property type="match status" value="2"/>
</dbReference>
<evidence type="ECO:0000256" key="1">
    <source>
        <dbReference type="ARBA" id="ARBA00011079"/>
    </source>
</evidence>
<reference evidence="7" key="1">
    <citation type="submission" date="2023-08" db="EMBL/GenBank/DDBJ databases">
        <authorList>
            <person name="Audoor S."/>
            <person name="Bilcke G."/>
        </authorList>
    </citation>
    <scope>NUCLEOTIDE SEQUENCE</scope>
</reference>
<dbReference type="Gene3D" id="1.20.120.980">
    <property type="entry name" value="Serine carboxypeptidase S28, SKS domain"/>
    <property type="match status" value="1"/>
</dbReference>
<evidence type="ECO:0000256" key="4">
    <source>
        <dbReference type="ARBA" id="ARBA00022801"/>
    </source>
</evidence>
<evidence type="ECO:0000256" key="3">
    <source>
        <dbReference type="ARBA" id="ARBA00022729"/>
    </source>
</evidence>
<dbReference type="PROSITE" id="PS51257">
    <property type="entry name" value="PROKAR_LIPOPROTEIN"/>
    <property type="match status" value="1"/>
</dbReference>
<dbReference type="PANTHER" id="PTHR11010:SF38">
    <property type="entry name" value="LYSOSOMAL PRO-X CARBOXYPEPTIDASE"/>
    <property type="match status" value="1"/>
</dbReference>
<evidence type="ECO:0000256" key="5">
    <source>
        <dbReference type="ARBA" id="ARBA00023180"/>
    </source>
</evidence>
<keyword evidence="2" id="KW-0645">Protease</keyword>
<dbReference type="InterPro" id="IPR042269">
    <property type="entry name" value="Ser_carbopepase_S28_SKS"/>
</dbReference>
<keyword evidence="8" id="KW-1185">Reference proteome</keyword>
<gene>
    <name evidence="7" type="ORF">CYCCA115_LOCUS104</name>
</gene>
<evidence type="ECO:0000256" key="6">
    <source>
        <dbReference type="SAM" id="SignalP"/>
    </source>
</evidence>
<comment type="caution">
    <text evidence="7">The sequence shown here is derived from an EMBL/GenBank/DDBJ whole genome shotgun (WGS) entry which is preliminary data.</text>
</comment>
<feature type="chain" id="PRO_5041896748" evidence="6">
    <location>
        <begin position="20"/>
        <end position="629"/>
    </location>
</feature>
<dbReference type="GO" id="GO:0006508">
    <property type="term" value="P:proteolysis"/>
    <property type="evidence" value="ECO:0007669"/>
    <property type="project" value="UniProtKB-KW"/>
</dbReference>
<dbReference type="SUPFAM" id="SSF53474">
    <property type="entry name" value="alpha/beta-Hydrolases"/>
    <property type="match status" value="1"/>
</dbReference>
<dbReference type="AlphaFoldDB" id="A0AAD2FAI0"/>
<dbReference type="PANTHER" id="PTHR11010">
    <property type="entry name" value="PROTEASE S28 PRO-X CARBOXYPEPTIDASE-RELATED"/>
    <property type="match status" value="1"/>
</dbReference>
<keyword evidence="5" id="KW-0325">Glycoprotein</keyword>
<evidence type="ECO:0000256" key="2">
    <source>
        <dbReference type="ARBA" id="ARBA00022670"/>
    </source>
</evidence>
<dbReference type="Proteomes" id="UP001295423">
    <property type="component" value="Unassembled WGS sequence"/>
</dbReference>
<evidence type="ECO:0000313" key="8">
    <source>
        <dbReference type="Proteomes" id="UP001295423"/>
    </source>
</evidence>
<protein>
    <submittedName>
        <fullName evidence="7">Uncharacterized protein</fullName>
    </submittedName>
</protein>
<name>A0AAD2FAI0_9STRA</name>
<dbReference type="InterPro" id="IPR008758">
    <property type="entry name" value="Peptidase_S28"/>
</dbReference>
<sequence>MFRPSASLVLLAWATSCAAQGVKNYGGSSSQRSIGSQLVPMISRTDPPFTIENMTCDFFTQPLNHFVPRGRSPSYEQRYCVFDDFATDNSTSPILFYVGNESPIENYINHTGLMWELAPKLKARVVFAEHRYEGKSLPNVTSDCLSYASIIQALADYAKILDELINPHNKAPVFVFGGSYGGMLAGWFRMKYPHLTAGAIAASAPSAGFPLPANDKIDWANRVLAAGLGKQYPPDDPTKQEPNECPNNLLAAFPLISWLAETKDGRDFLSKTFSLCDPLRDDGSSLLTWAQAVWFDLAEGSFPYASSYIPFGLLHKVVSLPPWPTQDACWKSSYLHKDWGVQFSGNRSDVRYGVAYGDSGLALDVDWDKVTSKSPASLSSITNSPQVIGLLTSVRDAVSIWYNITKDVKCYDVSQAAPNLEVSHSETMEFRKLREPSDPGKICQDAIHEMGSWGPLCCNDELNLPMTFARGLGADFFWPPSHPRSVKTYKDMAKSLKLAPCDDPDGIYGFSKEPYDLWSTMLEAQYGTGVNMDGHSNIIFSNGLLDPWSAGGVYAEHPWKDPPYTGPVVQEITDTDVIALIIEHGGHHTDLMYSSEVDPASVTKSREIQHKYISKWIKSFYEKAKGTSV</sequence>
<dbReference type="InterPro" id="IPR029058">
    <property type="entry name" value="AB_hydrolase_fold"/>
</dbReference>
<proteinExistence type="inferred from homology"/>
<comment type="similarity">
    <text evidence="1">Belongs to the peptidase S28 family.</text>
</comment>
<keyword evidence="3 6" id="KW-0732">Signal</keyword>